<reference evidence="2 3" key="1">
    <citation type="journal article" date="2013" name="Curr. Biol.">
        <title>The Genome of the Foraminiferan Reticulomyxa filosa.</title>
        <authorList>
            <person name="Glockner G."/>
            <person name="Hulsmann N."/>
            <person name="Schleicher M."/>
            <person name="Noegel A.A."/>
            <person name="Eichinger L."/>
            <person name="Gallinger C."/>
            <person name="Pawlowski J."/>
            <person name="Sierra R."/>
            <person name="Euteneuer U."/>
            <person name="Pillet L."/>
            <person name="Moustafa A."/>
            <person name="Platzer M."/>
            <person name="Groth M."/>
            <person name="Szafranski K."/>
            <person name="Schliwa M."/>
        </authorList>
    </citation>
    <scope>NUCLEOTIDE SEQUENCE [LARGE SCALE GENOMIC DNA]</scope>
</reference>
<evidence type="ECO:0000256" key="1">
    <source>
        <dbReference type="SAM" id="Coils"/>
    </source>
</evidence>
<keyword evidence="3" id="KW-1185">Reference proteome</keyword>
<dbReference type="Proteomes" id="UP000023152">
    <property type="component" value="Unassembled WGS sequence"/>
</dbReference>
<protein>
    <submittedName>
        <fullName evidence="2">Uncharacterized protein</fullName>
    </submittedName>
</protein>
<proteinExistence type="predicted"/>
<feature type="coiled-coil region" evidence="1">
    <location>
        <begin position="44"/>
        <end position="117"/>
    </location>
</feature>
<accession>X6NX35</accession>
<sequence>MHDQNMRQLTEKLKFQEQVNGVVYETNNRFSKKKKNFLSVKRKNNLIEKEIKRLSIAIEEYKINEQNQENQMQLLKKQNQAIEKEMKQSKQLMEKQINHLDEEKKQISTELLSVQQKIELMQIDHNKVNQQPNKTYLFFPPSKRQQMIAKKTNKVFDWSDAIREMTIQKKEEVDKLAKELVLSQQKSQSSEGDMSVLKQQLELSQESIQVLCSTTTRTDK</sequence>
<comment type="caution">
    <text evidence="2">The sequence shown here is derived from an EMBL/GenBank/DDBJ whole genome shotgun (WGS) entry which is preliminary data.</text>
</comment>
<keyword evidence="1" id="KW-0175">Coiled coil</keyword>
<organism evidence="2 3">
    <name type="scientific">Reticulomyxa filosa</name>
    <dbReference type="NCBI Taxonomy" id="46433"/>
    <lineage>
        <taxon>Eukaryota</taxon>
        <taxon>Sar</taxon>
        <taxon>Rhizaria</taxon>
        <taxon>Retaria</taxon>
        <taxon>Foraminifera</taxon>
        <taxon>Monothalamids</taxon>
        <taxon>Reticulomyxidae</taxon>
        <taxon>Reticulomyxa</taxon>
    </lineage>
</organism>
<gene>
    <name evidence="2" type="ORF">RFI_06550</name>
</gene>
<name>X6NX35_RETFI</name>
<dbReference type="EMBL" id="ASPP01005421">
    <property type="protein sequence ID" value="ETO30571.1"/>
    <property type="molecule type" value="Genomic_DNA"/>
</dbReference>
<evidence type="ECO:0000313" key="3">
    <source>
        <dbReference type="Proteomes" id="UP000023152"/>
    </source>
</evidence>
<dbReference type="AlphaFoldDB" id="X6NX35"/>
<evidence type="ECO:0000313" key="2">
    <source>
        <dbReference type="EMBL" id="ETO30571.1"/>
    </source>
</evidence>